<reference evidence="3" key="1">
    <citation type="journal article" date="2015" name="Nature">
        <title>rRNA introns, odd ribosomes, and small enigmatic genomes across a large radiation of phyla.</title>
        <authorList>
            <person name="Brown C.T."/>
            <person name="Hug L.A."/>
            <person name="Thomas B.C."/>
            <person name="Sharon I."/>
            <person name="Castelle C.J."/>
            <person name="Singh A."/>
            <person name="Wilkins M.J."/>
            <person name="Williams K.H."/>
            <person name="Banfield J.F."/>
        </authorList>
    </citation>
    <scope>NUCLEOTIDE SEQUENCE [LARGE SCALE GENOMIC DNA]</scope>
</reference>
<name>A0A0G0K5C9_9BACT</name>
<evidence type="ECO:0000313" key="4">
    <source>
        <dbReference type="Proteomes" id="UP000034022"/>
    </source>
</evidence>
<dbReference type="AlphaFoldDB" id="A0A0G0K5C9"/>
<feature type="region of interest" description="Disordered" evidence="1">
    <location>
        <begin position="267"/>
        <end position="286"/>
    </location>
</feature>
<evidence type="ECO:0000256" key="1">
    <source>
        <dbReference type="SAM" id="MobiDB-lite"/>
    </source>
</evidence>
<gene>
    <name evidence="3" type="ORF">US91_C0004G0115</name>
</gene>
<feature type="transmembrane region" description="Helical" evidence="2">
    <location>
        <begin position="20"/>
        <end position="42"/>
    </location>
</feature>
<comment type="caution">
    <text evidence="3">The sequence shown here is derived from an EMBL/GenBank/DDBJ whole genome shotgun (WGS) entry which is preliminary data.</text>
</comment>
<proteinExistence type="predicted"/>
<dbReference type="Proteomes" id="UP000034022">
    <property type="component" value="Unassembled WGS sequence"/>
</dbReference>
<accession>A0A0G0K5C9</accession>
<evidence type="ECO:0000256" key="2">
    <source>
        <dbReference type="SAM" id="Phobius"/>
    </source>
</evidence>
<dbReference type="EMBL" id="LBUU01000004">
    <property type="protein sequence ID" value="KKQ70630.1"/>
    <property type="molecule type" value="Genomic_DNA"/>
</dbReference>
<protein>
    <submittedName>
        <fullName evidence="3">Uncharacterized protein</fullName>
    </submittedName>
</protein>
<evidence type="ECO:0000313" key="3">
    <source>
        <dbReference type="EMBL" id="KKQ70630.1"/>
    </source>
</evidence>
<organism evidence="3 4">
    <name type="scientific">Candidatus Falkowbacteria bacterium GW2011_GWE1_38_31</name>
    <dbReference type="NCBI Taxonomy" id="1618638"/>
    <lineage>
        <taxon>Bacteria</taxon>
        <taxon>Candidatus Falkowiibacteriota</taxon>
    </lineage>
</organism>
<sequence length="311" mass="34215">MILKGNQIEILKRLAKRVIIAYSLIFLSWLGFVVAGKAIAFFSDLEKSADNVLAAGVLTMDVVGNGILAEEMRHSQPAVAEIVVTDAGDVPFLHGFAVASEGELCQYLNISAKYTGEDNWERENASLAEFSSDFTFATGTWEISVVLPKINKRKTGECSFAFEFRAVQDNGSDGYYDKKTIQNWFGTGLKVVPMRMMQEPLLETELLPETETLPDADILPETGILPDAETLPETDILPDTENLPVENVLEEEKSELSAEENIETPEIMETVETPETVEDPKTEETTVTLEVVEEVTSGEPEVVVEETGSGN</sequence>
<keyword evidence="2" id="KW-0472">Membrane</keyword>
<keyword evidence="2" id="KW-1133">Transmembrane helix</keyword>
<keyword evidence="2" id="KW-0812">Transmembrane</keyword>